<dbReference type="EMBL" id="CALSGD010000490">
    <property type="protein sequence ID" value="CAH6778820.1"/>
    <property type="molecule type" value="Genomic_DNA"/>
</dbReference>
<dbReference type="GO" id="GO:0006261">
    <property type="term" value="P:DNA-templated DNA replication"/>
    <property type="evidence" value="ECO:0007669"/>
    <property type="project" value="TreeGrafter"/>
</dbReference>
<evidence type="ECO:0000313" key="2">
    <source>
        <dbReference type="EMBL" id="CAH6778820.1"/>
    </source>
</evidence>
<dbReference type="GO" id="GO:0005634">
    <property type="term" value="C:nucleus"/>
    <property type="evidence" value="ECO:0007669"/>
    <property type="project" value="TreeGrafter"/>
</dbReference>
<sequence length="133" mass="14842">MALVPPEQRPSAARARNLPWVEKYRPQTLADLISHQDILSTIQKFISEDRLPHLLLYGPPGTGKTSTILACAKQLYKDKEFSSMVLEVNGTFSLQRAQTARVLALALLFVFFSLAFCMLDWFGLRDLGGGGRC</sequence>
<reference evidence="2" key="1">
    <citation type="submission" date="2022-06" db="EMBL/GenBank/DDBJ databases">
        <authorList>
            <person name="Andreotti S."/>
            <person name="Wyler E."/>
        </authorList>
    </citation>
    <scope>NUCLEOTIDE SEQUENCE</scope>
</reference>
<dbReference type="InterPro" id="IPR027417">
    <property type="entry name" value="P-loop_NTPase"/>
</dbReference>
<dbReference type="InterPro" id="IPR050238">
    <property type="entry name" value="DNA_Rep/Repair_Clamp_Loader"/>
</dbReference>
<keyword evidence="1" id="KW-0812">Transmembrane</keyword>
<dbReference type="SUPFAM" id="SSF52540">
    <property type="entry name" value="P-loop containing nucleoside triphosphate hydrolases"/>
    <property type="match status" value="1"/>
</dbReference>
<keyword evidence="1" id="KW-1133">Transmembrane helix</keyword>
<dbReference type="CDD" id="cd00009">
    <property type="entry name" value="AAA"/>
    <property type="match status" value="1"/>
</dbReference>
<accession>A0AAU9YW21</accession>
<comment type="caution">
    <text evidence="2">The sequence shown here is derived from an EMBL/GenBank/DDBJ whole genome shotgun (WGS) entry which is preliminary data.</text>
</comment>
<feature type="transmembrane region" description="Helical" evidence="1">
    <location>
        <begin position="102"/>
        <end position="122"/>
    </location>
</feature>
<organism evidence="2 3">
    <name type="scientific">Phodopus roborovskii</name>
    <name type="common">Roborovski's desert hamster</name>
    <name type="synonym">Cricetulus roborovskii</name>
    <dbReference type="NCBI Taxonomy" id="109678"/>
    <lineage>
        <taxon>Eukaryota</taxon>
        <taxon>Metazoa</taxon>
        <taxon>Chordata</taxon>
        <taxon>Craniata</taxon>
        <taxon>Vertebrata</taxon>
        <taxon>Euteleostomi</taxon>
        <taxon>Mammalia</taxon>
        <taxon>Eutheria</taxon>
        <taxon>Euarchontoglires</taxon>
        <taxon>Glires</taxon>
        <taxon>Rodentia</taxon>
        <taxon>Myomorpha</taxon>
        <taxon>Muroidea</taxon>
        <taxon>Cricetidae</taxon>
        <taxon>Cricetinae</taxon>
        <taxon>Phodopus</taxon>
    </lineage>
</organism>
<proteinExistence type="predicted"/>
<evidence type="ECO:0000313" key="3">
    <source>
        <dbReference type="Proteomes" id="UP001152836"/>
    </source>
</evidence>
<protein>
    <submittedName>
        <fullName evidence="2">Rfc5 protein</fullName>
    </submittedName>
</protein>
<keyword evidence="1" id="KW-0472">Membrane</keyword>
<evidence type="ECO:0000256" key="1">
    <source>
        <dbReference type="SAM" id="Phobius"/>
    </source>
</evidence>
<dbReference type="GO" id="GO:0005663">
    <property type="term" value="C:DNA replication factor C complex"/>
    <property type="evidence" value="ECO:0007669"/>
    <property type="project" value="TreeGrafter"/>
</dbReference>
<dbReference type="AlphaFoldDB" id="A0AAU9YW21"/>
<dbReference type="Proteomes" id="UP001152836">
    <property type="component" value="Unassembled WGS sequence"/>
</dbReference>
<dbReference type="GO" id="GO:0003689">
    <property type="term" value="F:DNA clamp loader activity"/>
    <property type="evidence" value="ECO:0007669"/>
    <property type="project" value="TreeGrafter"/>
</dbReference>
<dbReference type="PANTHER" id="PTHR11669:SF9">
    <property type="entry name" value="REPLICATION FACTOR C SUBUNIT 5"/>
    <property type="match status" value="1"/>
</dbReference>
<gene>
    <name evidence="2" type="primary">Rfc5</name>
    <name evidence="2" type="ORF">PHOROB_LOCUS2499</name>
</gene>
<keyword evidence="3" id="KW-1185">Reference proteome</keyword>
<dbReference type="FunFam" id="3.40.50.300:FF:001637">
    <property type="entry name" value="replication factor C subunit 2 isoform X2"/>
    <property type="match status" value="1"/>
</dbReference>
<dbReference type="Pfam" id="PF03215">
    <property type="entry name" value="Rad17"/>
    <property type="match status" value="1"/>
</dbReference>
<dbReference type="Gene3D" id="3.40.50.300">
    <property type="entry name" value="P-loop containing nucleotide triphosphate hydrolases"/>
    <property type="match status" value="1"/>
</dbReference>
<dbReference type="GO" id="GO:0006281">
    <property type="term" value="P:DNA repair"/>
    <property type="evidence" value="ECO:0007669"/>
    <property type="project" value="TreeGrafter"/>
</dbReference>
<dbReference type="PANTHER" id="PTHR11669">
    <property type="entry name" value="REPLICATION FACTOR C / DNA POLYMERASE III GAMMA-TAU SUBUNIT"/>
    <property type="match status" value="1"/>
</dbReference>
<name>A0AAU9YW21_PHORO</name>